<dbReference type="KEGG" id="rgu:A4W93_09755"/>
<protein>
    <submittedName>
        <fullName evidence="7">Mechanosensitive ion channel protein</fullName>
    </submittedName>
</protein>
<dbReference type="InterPro" id="IPR023408">
    <property type="entry name" value="MscS_beta-dom_sf"/>
</dbReference>
<evidence type="ECO:0000313" key="8">
    <source>
        <dbReference type="Proteomes" id="UP000193427"/>
    </source>
</evidence>
<sequence>MNASFDFADLRDVLSAFTTLAALREAGVLLACLGGSWVVCTLLRRMLTVEGAVLFGRRTIDGVLFPVVALLFALLGRFLLPEAHQAAVLKVAVPILLSLAAIRLSVRVMTYAFPASPVARALERTISWLAWIVAVLWITGIMPALLEELEGFTLRIGGADVSVRTMIEGSLTAAVVMVLSLWLSAAVEKKLVRGTGNDLSLRKVAANLVRVVLLFLGLIFAMSAVGINLTALSVLGGAAGVGIGFGMQKIAANYVSGFVILAERSLRIGDVVKVDNFEGRISDIRTRYTVIRASNGREAIVPNEMLITQRVENASLATAESQVLISVVVQVAYGTDVRALQPKLESALAGNPRVLSTPSPVVQLTNFVPNGMELTIKYWLTDPNREQDRVKSEVNLAILDALATEKVEFPGPQRVLLQGLRGLPGDDRTG</sequence>
<dbReference type="Gene3D" id="1.10.287.1260">
    <property type="match status" value="1"/>
</dbReference>
<dbReference type="InterPro" id="IPR052702">
    <property type="entry name" value="MscS-like_channel"/>
</dbReference>
<evidence type="ECO:0000256" key="3">
    <source>
        <dbReference type="ARBA" id="ARBA00022475"/>
    </source>
</evidence>
<dbReference type="GO" id="GO:0008381">
    <property type="term" value="F:mechanosensitive monoatomic ion channel activity"/>
    <property type="evidence" value="ECO:0007669"/>
    <property type="project" value="UniProtKB-ARBA"/>
</dbReference>
<dbReference type="OrthoDB" id="9809206at2"/>
<dbReference type="PANTHER" id="PTHR30347:SF1">
    <property type="entry name" value="MECHANOSENSITIVE CHANNEL MSCK"/>
    <property type="match status" value="1"/>
</dbReference>
<dbReference type="InterPro" id="IPR006685">
    <property type="entry name" value="MscS_channel_2nd"/>
</dbReference>
<dbReference type="SUPFAM" id="SSF50182">
    <property type="entry name" value="Sm-like ribonucleoproteins"/>
    <property type="match status" value="1"/>
</dbReference>
<dbReference type="InterPro" id="IPR011014">
    <property type="entry name" value="MscS_channel_TM-2"/>
</dbReference>
<dbReference type="RefSeq" id="WP_085750438.1">
    <property type="nucleotide sequence ID" value="NZ_BSPR01000014.1"/>
</dbReference>
<proteinExistence type="inferred from homology"/>
<dbReference type="Pfam" id="PF21082">
    <property type="entry name" value="MS_channel_3rd"/>
    <property type="match status" value="1"/>
</dbReference>
<dbReference type="SUPFAM" id="SSF82861">
    <property type="entry name" value="Mechanosensitive channel protein MscS (YggB), transmembrane region"/>
    <property type="match status" value="1"/>
</dbReference>
<accession>A0A1W6L7M1</accession>
<keyword evidence="6" id="KW-0472">Membrane</keyword>
<evidence type="ECO:0000256" key="4">
    <source>
        <dbReference type="ARBA" id="ARBA00022692"/>
    </source>
</evidence>
<dbReference type="STRING" id="946333.A4W93_09755"/>
<dbReference type="InterPro" id="IPR011066">
    <property type="entry name" value="MscS_channel_C_sf"/>
</dbReference>
<dbReference type="Pfam" id="PF00924">
    <property type="entry name" value="MS_channel_2nd"/>
    <property type="match status" value="1"/>
</dbReference>
<dbReference type="Pfam" id="PF21088">
    <property type="entry name" value="MS_channel_1st"/>
    <property type="match status" value="1"/>
</dbReference>
<reference evidence="7 8" key="1">
    <citation type="submission" date="2016-04" db="EMBL/GenBank/DDBJ databases">
        <title>Complete genome sequence of natural rubber-degrading, novel Gram-negative bacterium, Rhizobacter gummiphilus strain NS21.</title>
        <authorList>
            <person name="Tabata M."/>
            <person name="Kasai D."/>
            <person name="Fukuda M."/>
        </authorList>
    </citation>
    <scope>NUCLEOTIDE SEQUENCE [LARGE SCALE GENOMIC DNA]</scope>
    <source>
        <strain evidence="7 8">NS21</strain>
    </source>
</reference>
<keyword evidence="4" id="KW-0812">Transmembrane</keyword>
<keyword evidence="3" id="KW-1003">Cell membrane</keyword>
<evidence type="ECO:0000256" key="2">
    <source>
        <dbReference type="ARBA" id="ARBA00008017"/>
    </source>
</evidence>
<name>A0A1W6L7M1_9BURK</name>
<dbReference type="Proteomes" id="UP000193427">
    <property type="component" value="Chromosome"/>
</dbReference>
<dbReference type="InterPro" id="IPR049142">
    <property type="entry name" value="MS_channel_1st"/>
</dbReference>
<keyword evidence="5" id="KW-1133">Transmembrane helix</keyword>
<evidence type="ECO:0000256" key="5">
    <source>
        <dbReference type="ARBA" id="ARBA00022989"/>
    </source>
</evidence>
<dbReference type="Gene3D" id="2.30.30.60">
    <property type="match status" value="1"/>
</dbReference>
<dbReference type="AlphaFoldDB" id="A0A1W6L7M1"/>
<dbReference type="InterPro" id="IPR010920">
    <property type="entry name" value="LSM_dom_sf"/>
</dbReference>
<comment type="similarity">
    <text evidence="2">Belongs to the MscS (TC 1.A.23) family.</text>
</comment>
<dbReference type="Gene3D" id="3.30.70.100">
    <property type="match status" value="1"/>
</dbReference>
<evidence type="ECO:0000256" key="6">
    <source>
        <dbReference type="ARBA" id="ARBA00023136"/>
    </source>
</evidence>
<dbReference type="PANTHER" id="PTHR30347">
    <property type="entry name" value="POTASSIUM CHANNEL RELATED"/>
    <property type="match status" value="1"/>
</dbReference>
<dbReference type="EMBL" id="CP015118">
    <property type="protein sequence ID" value="ARN20170.1"/>
    <property type="molecule type" value="Genomic_DNA"/>
</dbReference>
<dbReference type="InterPro" id="IPR049278">
    <property type="entry name" value="MS_channel_C"/>
</dbReference>
<gene>
    <name evidence="7" type="ORF">A4W93_09755</name>
</gene>
<dbReference type="GO" id="GO:0005886">
    <property type="term" value="C:plasma membrane"/>
    <property type="evidence" value="ECO:0007669"/>
    <property type="project" value="UniProtKB-SubCell"/>
</dbReference>
<dbReference type="SUPFAM" id="SSF82689">
    <property type="entry name" value="Mechanosensitive channel protein MscS (YggB), C-terminal domain"/>
    <property type="match status" value="1"/>
</dbReference>
<evidence type="ECO:0000313" key="7">
    <source>
        <dbReference type="EMBL" id="ARN20170.1"/>
    </source>
</evidence>
<keyword evidence="8" id="KW-1185">Reference proteome</keyword>
<evidence type="ECO:0000256" key="1">
    <source>
        <dbReference type="ARBA" id="ARBA00004651"/>
    </source>
</evidence>
<organism evidence="7 8">
    <name type="scientific">Piscinibacter gummiphilus</name>
    <dbReference type="NCBI Taxonomy" id="946333"/>
    <lineage>
        <taxon>Bacteria</taxon>
        <taxon>Pseudomonadati</taxon>
        <taxon>Pseudomonadota</taxon>
        <taxon>Betaproteobacteria</taxon>
        <taxon>Burkholderiales</taxon>
        <taxon>Sphaerotilaceae</taxon>
        <taxon>Piscinibacter</taxon>
    </lineage>
</organism>
<comment type="subcellular location">
    <subcellularLocation>
        <location evidence="1">Cell membrane</location>
        <topology evidence="1">Multi-pass membrane protein</topology>
    </subcellularLocation>
</comment>